<dbReference type="GO" id="GO:0042732">
    <property type="term" value="P:D-xylose metabolic process"/>
    <property type="evidence" value="ECO:0007669"/>
    <property type="project" value="UniProtKB-KW"/>
</dbReference>
<accession>A0A512TSY1</accession>
<comment type="caution">
    <text evidence="4">The sequence shown here is derived from an EMBL/GenBank/DDBJ whole genome shotgun (WGS) entry which is preliminary data.</text>
</comment>
<comment type="similarity">
    <text evidence="2">Belongs to the ROK (NagC/XylR) family.</text>
</comment>
<dbReference type="SUPFAM" id="SSF53067">
    <property type="entry name" value="Actin-like ATPase domain"/>
    <property type="match status" value="1"/>
</dbReference>
<evidence type="ECO:0000256" key="1">
    <source>
        <dbReference type="ARBA" id="ARBA00002486"/>
    </source>
</evidence>
<dbReference type="Pfam" id="PF00480">
    <property type="entry name" value="ROK"/>
    <property type="match status" value="1"/>
</dbReference>
<evidence type="ECO:0000256" key="2">
    <source>
        <dbReference type="ARBA" id="ARBA00006479"/>
    </source>
</evidence>
<dbReference type="PANTHER" id="PTHR18964">
    <property type="entry name" value="ROK (REPRESSOR, ORF, KINASE) FAMILY"/>
    <property type="match status" value="1"/>
</dbReference>
<keyword evidence="3" id="KW-0119">Carbohydrate metabolism</keyword>
<dbReference type="InterPro" id="IPR043129">
    <property type="entry name" value="ATPase_NBD"/>
</dbReference>
<protein>
    <submittedName>
        <fullName evidence="4">NagC family transcriptional regulator</fullName>
    </submittedName>
</protein>
<name>A0A512TSY1_CLOBU</name>
<proteinExistence type="inferred from homology"/>
<organism evidence="4 5">
    <name type="scientific">Clostridium butyricum</name>
    <dbReference type="NCBI Taxonomy" id="1492"/>
    <lineage>
        <taxon>Bacteria</taxon>
        <taxon>Bacillati</taxon>
        <taxon>Bacillota</taxon>
        <taxon>Clostridia</taxon>
        <taxon>Eubacteriales</taxon>
        <taxon>Clostridiaceae</taxon>
        <taxon>Clostridium</taxon>
    </lineage>
</organism>
<sequence length="376" mass="42212">MTTTGMTTMEVKKINKSNVYSLIYSEKSISKQMIAQKLNMGLTTVTQNLKILEEEKLIERNGYYESTGGRKAQAIQINSNARISIGVDILKECVHIVLTNLYGQILNNITLNLKFDSSDRYFCELGTSINDFIKMNSWDKEIILGVGIAIQGIISNDGNNISYGQILDDTKLNLKDLSKYIPYNCILEHDSKAAAYVELWNHKNLKDAVVLLLNRNFGSAIIVNREVHQGINMHSGVMEHMCINPEGPLCYCGRKGCLETYCSANSLEKAAGEDLASFFKKVRKNDFHYKEIWNEYLNNLASAIRNLNVILDCNIIISGFLAPYLIQDDIDYVYEKVAASLPFPIADNFIKLSHHGELAPAIGGALIFVDKFLKTI</sequence>
<gene>
    <name evidence="4" type="ORF">CBU02nite_39000</name>
</gene>
<comment type="function">
    <text evidence="1">Transcriptional repressor of xylose-utilizing enzymes.</text>
</comment>
<evidence type="ECO:0000313" key="4">
    <source>
        <dbReference type="EMBL" id="GEQ23394.1"/>
    </source>
</evidence>
<evidence type="ECO:0000256" key="3">
    <source>
        <dbReference type="ARBA" id="ARBA00022629"/>
    </source>
</evidence>
<dbReference type="Proteomes" id="UP000321089">
    <property type="component" value="Unassembled WGS sequence"/>
</dbReference>
<dbReference type="SUPFAM" id="SSF46785">
    <property type="entry name" value="Winged helix' DNA-binding domain"/>
    <property type="match status" value="1"/>
</dbReference>
<dbReference type="InterPro" id="IPR000600">
    <property type="entry name" value="ROK"/>
</dbReference>
<dbReference type="InterPro" id="IPR036390">
    <property type="entry name" value="WH_DNA-bd_sf"/>
</dbReference>
<dbReference type="InterPro" id="IPR036388">
    <property type="entry name" value="WH-like_DNA-bd_sf"/>
</dbReference>
<dbReference type="PANTHER" id="PTHR18964:SF149">
    <property type="entry name" value="BIFUNCTIONAL UDP-N-ACETYLGLUCOSAMINE 2-EPIMERASE_N-ACETYLMANNOSAMINE KINASE"/>
    <property type="match status" value="1"/>
</dbReference>
<dbReference type="EMBL" id="BKBC01000109">
    <property type="protein sequence ID" value="GEQ23394.1"/>
    <property type="molecule type" value="Genomic_DNA"/>
</dbReference>
<evidence type="ECO:0000313" key="5">
    <source>
        <dbReference type="Proteomes" id="UP000321089"/>
    </source>
</evidence>
<reference evidence="4 5" key="1">
    <citation type="submission" date="2019-07" db="EMBL/GenBank/DDBJ databases">
        <title>Whole genome shotgun sequence of Clostridium butyricum NBRC 3858.</title>
        <authorList>
            <person name="Hosoyama A."/>
            <person name="Uohara A."/>
            <person name="Ohji S."/>
            <person name="Ichikawa N."/>
        </authorList>
    </citation>
    <scope>NUCLEOTIDE SEQUENCE [LARGE SCALE GENOMIC DNA]</scope>
    <source>
        <strain evidence="4 5">NBRC 3858</strain>
    </source>
</reference>
<dbReference type="RefSeq" id="WP_146869363.1">
    <property type="nucleotide sequence ID" value="NZ_BKBC01000109.1"/>
</dbReference>
<keyword evidence="3" id="KW-0859">Xylose metabolism</keyword>
<dbReference type="AlphaFoldDB" id="A0A512TSY1"/>
<dbReference type="Gene3D" id="3.30.420.40">
    <property type="match status" value="2"/>
</dbReference>
<dbReference type="Gene3D" id="1.10.10.10">
    <property type="entry name" value="Winged helix-like DNA-binding domain superfamily/Winged helix DNA-binding domain"/>
    <property type="match status" value="1"/>
</dbReference>